<keyword evidence="7" id="KW-0418">Kinase</keyword>
<name>A0AB40CU50_DIOCR</name>
<dbReference type="InterPro" id="IPR008271">
    <property type="entry name" value="Ser/Thr_kinase_AS"/>
</dbReference>
<dbReference type="GO" id="GO:0004674">
    <property type="term" value="F:protein serine/threonine kinase activity"/>
    <property type="evidence" value="ECO:0007669"/>
    <property type="project" value="UniProtKB-KW"/>
</dbReference>
<dbReference type="GO" id="GO:0016020">
    <property type="term" value="C:membrane"/>
    <property type="evidence" value="ECO:0007669"/>
    <property type="project" value="UniProtKB-SubCell"/>
</dbReference>
<comment type="similarity">
    <text evidence="13">Belongs to the protein kinase superfamily.</text>
</comment>
<evidence type="ECO:0000256" key="4">
    <source>
        <dbReference type="ARBA" id="ARBA00022692"/>
    </source>
</evidence>
<evidence type="ECO:0000256" key="8">
    <source>
        <dbReference type="ARBA" id="ARBA00022840"/>
    </source>
</evidence>
<organism evidence="16 17">
    <name type="scientific">Dioscorea cayennensis subsp. rotundata</name>
    <name type="common">White Guinea yam</name>
    <name type="synonym">Dioscorea rotundata</name>
    <dbReference type="NCBI Taxonomy" id="55577"/>
    <lineage>
        <taxon>Eukaryota</taxon>
        <taxon>Viridiplantae</taxon>
        <taxon>Streptophyta</taxon>
        <taxon>Embryophyta</taxon>
        <taxon>Tracheophyta</taxon>
        <taxon>Spermatophyta</taxon>
        <taxon>Magnoliopsida</taxon>
        <taxon>Liliopsida</taxon>
        <taxon>Dioscoreales</taxon>
        <taxon>Dioscoreaceae</taxon>
        <taxon>Dioscorea</taxon>
    </lineage>
</organism>
<keyword evidence="4 14" id="KW-0812">Transmembrane</keyword>
<gene>
    <name evidence="17" type="primary">LOC120279278</name>
</gene>
<dbReference type="InterPro" id="IPR001245">
    <property type="entry name" value="Ser-Thr/Tyr_kinase_cat_dom"/>
</dbReference>
<evidence type="ECO:0000256" key="3">
    <source>
        <dbReference type="ARBA" id="ARBA00022679"/>
    </source>
</evidence>
<dbReference type="RefSeq" id="XP_039142100.1">
    <property type="nucleotide sequence ID" value="XM_039286166.1"/>
</dbReference>
<keyword evidence="10 14" id="KW-0472">Membrane</keyword>
<dbReference type="Gene3D" id="3.30.200.20">
    <property type="entry name" value="Phosphorylase Kinase, domain 1"/>
    <property type="match status" value="1"/>
</dbReference>
<sequence length="467" mass="53658">MHKNIPNLRKRNFHISRTLSFDRTLLAELKREYDDQDAIPYPQTKFFCCLCFLLFLIFTSILQLLKLPCIKMSSEGSIGVFIWLMPKIVILLLSAVGTAVGAYFVYKYLMKRELPQTNKNSNSTLMNPSSTTDGDARRTTLNSWIENAPVERFLNRIAEEKPIRFTLQQLAGLTSNYTTRLGSGGFGMVYKGQLPNGVLVAVKVLNSGGSENKTLMEQQFKAEIGTIGRTFHANLVKLYGFCYDSIVRALVYEYMDKGSLDTYLFDKSHAIAWEKLHEIAIGTAKALSYLHDECEQRIIHYDIKPANILLDNNFNPKVADFGLAKLCDRENTHVSMTVGRGTPGYAAPDSEMWLMGQVTYKCDVYSFGILLFEIAGRRRSFDASLEEDERWFPKWVWERYENREMEKVMETMGVDDEHKGETERMLMVAFRCVQYQPERRPPMDKVVKMLEGEMEILPPLNPFQHLL</sequence>
<keyword evidence="9 14" id="KW-1133">Transmembrane helix</keyword>
<dbReference type="SMART" id="SM00220">
    <property type="entry name" value="S_TKc"/>
    <property type="match status" value="1"/>
</dbReference>
<reference evidence="17" key="1">
    <citation type="submission" date="2025-08" db="UniProtKB">
        <authorList>
            <consortium name="RefSeq"/>
        </authorList>
    </citation>
    <scope>IDENTIFICATION</scope>
</reference>
<accession>A0AB40CU50</accession>
<evidence type="ECO:0000256" key="2">
    <source>
        <dbReference type="ARBA" id="ARBA00022527"/>
    </source>
</evidence>
<dbReference type="InterPro" id="IPR017441">
    <property type="entry name" value="Protein_kinase_ATP_BS"/>
</dbReference>
<dbReference type="SUPFAM" id="SSF56112">
    <property type="entry name" value="Protein kinase-like (PK-like)"/>
    <property type="match status" value="1"/>
</dbReference>
<dbReference type="AlphaFoldDB" id="A0AB40CU50"/>
<dbReference type="InterPro" id="IPR000719">
    <property type="entry name" value="Prot_kinase_dom"/>
</dbReference>
<feature type="transmembrane region" description="Helical" evidence="14">
    <location>
        <begin position="46"/>
        <end position="65"/>
    </location>
</feature>
<evidence type="ECO:0000256" key="10">
    <source>
        <dbReference type="ARBA" id="ARBA00023136"/>
    </source>
</evidence>
<dbReference type="InterPro" id="IPR045874">
    <property type="entry name" value="LRK10/LRL21-25-like"/>
</dbReference>
<keyword evidence="3" id="KW-0808">Transferase</keyword>
<evidence type="ECO:0000256" key="5">
    <source>
        <dbReference type="ARBA" id="ARBA00022729"/>
    </source>
</evidence>
<evidence type="ECO:0000256" key="12">
    <source>
        <dbReference type="PROSITE-ProRule" id="PRU10141"/>
    </source>
</evidence>
<comment type="subcellular location">
    <subcellularLocation>
        <location evidence="1">Membrane</location>
        <topology evidence="1">Single-pass type I membrane protein</topology>
    </subcellularLocation>
</comment>
<dbReference type="Proteomes" id="UP001515500">
    <property type="component" value="Chromosome 16"/>
</dbReference>
<evidence type="ECO:0000259" key="15">
    <source>
        <dbReference type="PROSITE" id="PS50011"/>
    </source>
</evidence>
<keyword evidence="16" id="KW-1185">Reference proteome</keyword>
<dbReference type="GO" id="GO:0005524">
    <property type="term" value="F:ATP binding"/>
    <property type="evidence" value="ECO:0007669"/>
    <property type="project" value="UniProtKB-UniRule"/>
</dbReference>
<keyword evidence="2 13" id="KW-0723">Serine/threonine-protein kinase</keyword>
<feature type="domain" description="Protein kinase" evidence="15">
    <location>
        <begin position="175"/>
        <end position="457"/>
    </location>
</feature>
<dbReference type="GeneID" id="120279278"/>
<evidence type="ECO:0000256" key="11">
    <source>
        <dbReference type="ARBA" id="ARBA00023180"/>
    </source>
</evidence>
<dbReference type="PROSITE" id="PS00108">
    <property type="entry name" value="PROTEIN_KINASE_ST"/>
    <property type="match status" value="1"/>
</dbReference>
<protein>
    <submittedName>
        <fullName evidence="17">LOW QUALITY PROTEIN: rust resistance kinase Lr10-like</fullName>
    </submittedName>
</protein>
<dbReference type="Gene3D" id="1.10.510.10">
    <property type="entry name" value="Transferase(Phosphotransferase) domain 1"/>
    <property type="match status" value="1"/>
</dbReference>
<feature type="binding site" evidence="12">
    <location>
        <position position="203"/>
    </location>
    <ligand>
        <name>ATP</name>
        <dbReference type="ChEBI" id="CHEBI:30616"/>
    </ligand>
</feature>
<evidence type="ECO:0000256" key="1">
    <source>
        <dbReference type="ARBA" id="ARBA00004479"/>
    </source>
</evidence>
<dbReference type="PROSITE" id="PS00107">
    <property type="entry name" value="PROTEIN_KINASE_ATP"/>
    <property type="match status" value="1"/>
</dbReference>
<feature type="transmembrane region" description="Helical" evidence="14">
    <location>
        <begin position="80"/>
        <end position="106"/>
    </location>
</feature>
<proteinExistence type="inferred from homology"/>
<evidence type="ECO:0000256" key="6">
    <source>
        <dbReference type="ARBA" id="ARBA00022741"/>
    </source>
</evidence>
<evidence type="ECO:0000313" key="16">
    <source>
        <dbReference type="Proteomes" id="UP001515500"/>
    </source>
</evidence>
<dbReference type="FunFam" id="1.10.510.10:FF:000590">
    <property type="entry name" value="PR5-like receptor kinase"/>
    <property type="match status" value="1"/>
</dbReference>
<keyword evidence="5" id="KW-0732">Signal</keyword>
<keyword evidence="8 12" id="KW-0067">ATP-binding</keyword>
<evidence type="ECO:0000256" key="9">
    <source>
        <dbReference type="ARBA" id="ARBA00022989"/>
    </source>
</evidence>
<evidence type="ECO:0000256" key="13">
    <source>
        <dbReference type="RuleBase" id="RU000304"/>
    </source>
</evidence>
<dbReference type="PANTHER" id="PTHR27009">
    <property type="entry name" value="RUST RESISTANCE KINASE LR10-RELATED"/>
    <property type="match status" value="1"/>
</dbReference>
<dbReference type="Pfam" id="PF07714">
    <property type="entry name" value="PK_Tyr_Ser-Thr"/>
    <property type="match status" value="1"/>
</dbReference>
<keyword evidence="11" id="KW-0325">Glycoprotein</keyword>
<evidence type="ECO:0000256" key="7">
    <source>
        <dbReference type="ARBA" id="ARBA00022777"/>
    </source>
</evidence>
<dbReference type="InterPro" id="IPR011009">
    <property type="entry name" value="Kinase-like_dom_sf"/>
</dbReference>
<keyword evidence="6 12" id="KW-0547">Nucleotide-binding</keyword>
<evidence type="ECO:0000313" key="17">
    <source>
        <dbReference type="RefSeq" id="XP_039142100.1"/>
    </source>
</evidence>
<dbReference type="PROSITE" id="PS50011">
    <property type="entry name" value="PROTEIN_KINASE_DOM"/>
    <property type="match status" value="1"/>
</dbReference>
<evidence type="ECO:0000256" key="14">
    <source>
        <dbReference type="SAM" id="Phobius"/>
    </source>
</evidence>